<reference evidence="16" key="1">
    <citation type="submission" date="2018-08" db="EMBL/GenBank/DDBJ databases">
        <authorList>
            <person name="Kim S.-J."/>
            <person name="Jung G.-Y."/>
        </authorList>
    </citation>
    <scope>NUCLEOTIDE SEQUENCE [LARGE SCALE GENOMIC DNA]</scope>
    <source>
        <strain evidence="16">GY_H</strain>
    </source>
</reference>
<sequence length="524" mass="57989">MISGIPHLFRLTRAGYVFAREGVFGLVDTRQLPMPARTGIALARLIERRSSRNGQSRLAAALRRLGPTYVKLGQFLATRPDVVGTVIARDLESLQDKMPAFPQAEAEAVVAAALERPVSSAYASFGPSVAAASIAQVHRAEIDDNGERKAVAVKILRPGVERRFRVDLDAFYFAARNAEALSPEAQRLRFVEVVNTLDRSVRLEMDFRLEAAALSEMAENTKDDPDFRVPSIDWNRTAREVLTMEWIGGTKLNDRATLEAKGFDLPALGRIVIQSFLRHALRDGFFHADMHPGNLFVDDDGRLVAVDFGIMGRLGPKERRFLAEILFGFITRDYMRVAQVHFDAGYVPRHHSVEAFAQAIRAIGEPIHNRTAEDISMAKLLTLLFEVTGIFDMRTRPELILLQKTMVVVEGVARTFDPKLDMWKTADPVVREWITRNLGPIGKLEDAVAGAGKLGSFAAQVPSLLLRAGTLLDQVDDITRNGLVLAPETVEAIGKAEARRNRASAAALWAIVALLGIILWMLVR</sequence>
<dbReference type="GO" id="GO:0005524">
    <property type="term" value="F:ATP binding"/>
    <property type="evidence" value="ECO:0007669"/>
    <property type="project" value="UniProtKB-KW"/>
</dbReference>
<dbReference type="UniPathway" id="UPA00232"/>
<dbReference type="InterPro" id="IPR000719">
    <property type="entry name" value="Prot_kinase_dom"/>
</dbReference>
<dbReference type="Gene3D" id="1.10.510.10">
    <property type="entry name" value="Transferase(Phosphotransferase) domain 1"/>
    <property type="match status" value="1"/>
</dbReference>
<evidence type="ECO:0000256" key="9">
    <source>
        <dbReference type="ARBA" id="ARBA00022777"/>
    </source>
</evidence>
<accession>A0A371B9A7</accession>
<keyword evidence="10" id="KW-0067">ATP-binding</keyword>
<evidence type="ECO:0000256" key="3">
    <source>
        <dbReference type="ARBA" id="ARBA00022475"/>
    </source>
</evidence>
<dbReference type="InterPro" id="IPR010232">
    <property type="entry name" value="UbiB"/>
</dbReference>
<dbReference type="RefSeq" id="WP_115516187.1">
    <property type="nucleotide sequence ID" value="NZ_QRGO01000001.1"/>
</dbReference>
<dbReference type="PROSITE" id="PS50011">
    <property type="entry name" value="PROTEIN_KINASE_DOM"/>
    <property type="match status" value="1"/>
</dbReference>
<evidence type="ECO:0000256" key="13">
    <source>
        <dbReference type="SAM" id="Phobius"/>
    </source>
</evidence>
<evidence type="ECO:0000313" key="16">
    <source>
        <dbReference type="Proteomes" id="UP000263993"/>
    </source>
</evidence>
<evidence type="ECO:0000256" key="2">
    <source>
        <dbReference type="ARBA" id="ARBA00009670"/>
    </source>
</evidence>
<dbReference type="GO" id="GO:0006744">
    <property type="term" value="P:ubiquinone biosynthetic process"/>
    <property type="evidence" value="ECO:0007669"/>
    <property type="project" value="UniProtKB-UniPathway"/>
</dbReference>
<evidence type="ECO:0000256" key="12">
    <source>
        <dbReference type="ARBA" id="ARBA00023136"/>
    </source>
</evidence>
<protein>
    <submittedName>
        <fullName evidence="15">2-polyprenylphenol 6-hydroxylase</fullName>
    </submittedName>
</protein>
<dbReference type="InterPro" id="IPR050154">
    <property type="entry name" value="UbiB_kinase"/>
</dbReference>
<dbReference type="Pfam" id="PF03109">
    <property type="entry name" value="ABC1"/>
    <property type="match status" value="1"/>
</dbReference>
<evidence type="ECO:0000256" key="7">
    <source>
        <dbReference type="ARBA" id="ARBA00022692"/>
    </source>
</evidence>
<keyword evidence="7 13" id="KW-0812">Transmembrane</keyword>
<dbReference type="AlphaFoldDB" id="A0A371B9A7"/>
<dbReference type="NCBIfam" id="TIGR01982">
    <property type="entry name" value="UbiB"/>
    <property type="match status" value="1"/>
</dbReference>
<keyword evidence="5" id="KW-0808">Transferase</keyword>
<dbReference type="PANTHER" id="PTHR10566">
    <property type="entry name" value="CHAPERONE-ACTIVITY OF BC1 COMPLEX CABC1 -RELATED"/>
    <property type="match status" value="1"/>
</dbReference>
<evidence type="ECO:0000256" key="11">
    <source>
        <dbReference type="ARBA" id="ARBA00022989"/>
    </source>
</evidence>
<keyword evidence="4" id="KW-0997">Cell inner membrane</keyword>
<evidence type="ECO:0000256" key="5">
    <source>
        <dbReference type="ARBA" id="ARBA00022679"/>
    </source>
</evidence>
<dbReference type="PANTHER" id="PTHR10566:SF113">
    <property type="entry name" value="PROTEIN ACTIVITY OF BC1 COMPLEX KINASE 7, CHLOROPLASTIC"/>
    <property type="match status" value="1"/>
</dbReference>
<evidence type="ECO:0000256" key="6">
    <source>
        <dbReference type="ARBA" id="ARBA00022688"/>
    </source>
</evidence>
<keyword evidence="9" id="KW-0418">Kinase</keyword>
<dbReference type="Proteomes" id="UP000263993">
    <property type="component" value="Unassembled WGS sequence"/>
</dbReference>
<dbReference type="CDD" id="cd13972">
    <property type="entry name" value="UbiB"/>
    <property type="match status" value="1"/>
</dbReference>
<dbReference type="OrthoDB" id="9795390at2"/>
<comment type="caution">
    <text evidence="15">The sequence shown here is derived from an EMBL/GenBank/DDBJ whole genome shotgun (WGS) entry which is preliminary data.</text>
</comment>
<dbReference type="InterPro" id="IPR011009">
    <property type="entry name" value="Kinase-like_dom_sf"/>
</dbReference>
<keyword evidence="3" id="KW-1003">Cell membrane</keyword>
<dbReference type="InterPro" id="IPR045308">
    <property type="entry name" value="UbiB_bact"/>
</dbReference>
<evidence type="ECO:0000259" key="14">
    <source>
        <dbReference type="PROSITE" id="PS50011"/>
    </source>
</evidence>
<keyword evidence="11 13" id="KW-1133">Transmembrane helix</keyword>
<dbReference type="EMBL" id="QRGO01000001">
    <property type="protein sequence ID" value="RDV04160.1"/>
    <property type="molecule type" value="Genomic_DNA"/>
</dbReference>
<gene>
    <name evidence="15" type="primary">ubiB</name>
    <name evidence="15" type="ORF">DXH78_05925</name>
</gene>
<evidence type="ECO:0000256" key="1">
    <source>
        <dbReference type="ARBA" id="ARBA00005020"/>
    </source>
</evidence>
<name>A0A371B9A7_9BRAD</name>
<dbReference type="SUPFAM" id="SSF56112">
    <property type="entry name" value="Protein kinase-like (PK-like)"/>
    <property type="match status" value="1"/>
</dbReference>
<keyword evidence="6" id="KW-0831">Ubiquinone biosynthesis</keyword>
<feature type="transmembrane region" description="Helical" evidence="13">
    <location>
        <begin position="506"/>
        <end position="523"/>
    </location>
</feature>
<evidence type="ECO:0000256" key="8">
    <source>
        <dbReference type="ARBA" id="ARBA00022741"/>
    </source>
</evidence>
<keyword evidence="16" id="KW-1185">Reference proteome</keyword>
<proteinExistence type="inferred from homology"/>
<keyword evidence="8" id="KW-0547">Nucleotide-binding</keyword>
<comment type="pathway">
    <text evidence="1">Cofactor biosynthesis; ubiquinone biosynthesis [regulation].</text>
</comment>
<keyword evidence="12 13" id="KW-0472">Membrane</keyword>
<evidence type="ECO:0000256" key="4">
    <source>
        <dbReference type="ARBA" id="ARBA00022519"/>
    </source>
</evidence>
<comment type="similarity">
    <text evidence="2">Belongs to the protein kinase superfamily. ADCK protein kinase family.</text>
</comment>
<feature type="domain" description="Protein kinase" evidence="14">
    <location>
        <begin position="123"/>
        <end position="524"/>
    </location>
</feature>
<evidence type="ECO:0000313" key="15">
    <source>
        <dbReference type="EMBL" id="RDV04160.1"/>
    </source>
</evidence>
<dbReference type="GO" id="GO:0004672">
    <property type="term" value="F:protein kinase activity"/>
    <property type="evidence" value="ECO:0007669"/>
    <property type="project" value="InterPro"/>
</dbReference>
<dbReference type="InterPro" id="IPR004147">
    <property type="entry name" value="ABC1_dom"/>
</dbReference>
<organism evidence="15 16">
    <name type="scientific">Undibacter mobilis</name>
    <dbReference type="NCBI Taxonomy" id="2292256"/>
    <lineage>
        <taxon>Bacteria</taxon>
        <taxon>Pseudomonadati</taxon>
        <taxon>Pseudomonadota</taxon>
        <taxon>Alphaproteobacteria</taxon>
        <taxon>Hyphomicrobiales</taxon>
        <taxon>Nitrobacteraceae</taxon>
        <taxon>Undibacter</taxon>
    </lineage>
</organism>
<evidence type="ECO:0000256" key="10">
    <source>
        <dbReference type="ARBA" id="ARBA00022840"/>
    </source>
</evidence>